<dbReference type="Gene3D" id="3.30.300.70">
    <property type="entry name" value="RimP-like superfamily, N-terminal"/>
    <property type="match status" value="1"/>
</dbReference>
<evidence type="ECO:0000313" key="7">
    <source>
        <dbReference type="EMBL" id="GBF59214.1"/>
    </source>
</evidence>
<evidence type="ECO:0000259" key="6">
    <source>
        <dbReference type="Pfam" id="PF17384"/>
    </source>
</evidence>
<dbReference type="Pfam" id="PF17384">
    <property type="entry name" value="DUF150_C"/>
    <property type="match status" value="1"/>
</dbReference>
<dbReference type="InterPro" id="IPR036847">
    <property type="entry name" value="RimP_C_sf"/>
</dbReference>
<keyword evidence="2 3" id="KW-0690">Ribosome biogenesis</keyword>
<dbReference type="GO" id="GO:0005829">
    <property type="term" value="C:cytosol"/>
    <property type="evidence" value="ECO:0007669"/>
    <property type="project" value="TreeGrafter"/>
</dbReference>
<dbReference type="GO" id="GO:0000028">
    <property type="term" value="P:ribosomal small subunit assembly"/>
    <property type="evidence" value="ECO:0007669"/>
    <property type="project" value="TreeGrafter"/>
</dbReference>
<dbReference type="HAMAP" id="MF_01077">
    <property type="entry name" value="RimP"/>
    <property type="match status" value="1"/>
</dbReference>
<evidence type="ECO:0000256" key="2">
    <source>
        <dbReference type="ARBA" id="ARBA00022517"/>
    </source>
</evidence>
<keyword evidence="8" id="KW-1185">Reference proteome</keyword>
<organism evidence="7 8">
    <name type="scientific">Candidatus Phycosocius bacilliformis</name>
    <dbReference type="NCBI Taxonomy" id="1445552"/>
    <lineage>
        <taxon>Bacteria</taxon>
        <taxon>Pseudomonadati</taxon>
        <taxon>Pseudomonadota</taxon>
        <taxon>Alphaproteobacteria</taxon>
        <taxon>Caulobacterales</taxon>
        <taxon>Caulobacterales incertae sedis</taxon>
        <taxon>Candidatus Phycosocius</taxon>
    </lineage>
</organism>
<comment type="subcellular location">
    <subcellularLocation>
        <location evidence="3">Cytoplasm</location>
    </subcellularLocation>
</comment>
<dbReference type="Pfam" id="PF02576">
    <property type="entry name" value="RimP_N"/>
    <property type="match status" value="1"/>
</dbReference>
<comment type="function">
    <text evidence="3">Required for maturation of 30S ribosomal subunits.</text>
</comment>
<dbReference type="SUPFAM" id="SSF75420">
    <property type="entry name" value="YhbC-like, N-terminal domain"/>
    <property type="match status" value="1"/>
</dbReference>
<dbReference type="Gene3D" id="2.30.30.180">
    <property type="entry name" value="Ribosome maturation factor RimP, C-terminal domain"/>
    <property type="match status" value="1"/>
</dbReference>
<comment type="caution">
    <text evidence="7">The sequence shown here is derived from an EMBL/GenBank/DDBJ whole genome shotgun (WGS) entry which is preliminary data.</text>
</comment>
<evidence type="ECO:0000256" key="1">
    <source>
        <dbReference type="ARBA" id="ARBA00022490"/>
    </source>
</evidence>
<dbReference type="RefSeq" id="WP_108986106.1">
    <property type="nucleotide sequence ID" value="NZ_BFBR01000011.1"/>
</dbReference>
<keyword evidence="1 3" id="KW-0963">Cytoplasm</keyword>
<comment type="similarity">
    <text evidence="3">Belongs to the RimP family.</text>
</comment>
<dbReference type="SUPFAM" id="SSF74942">
    <property type="entry name" value="YhbC-like, C-terminal domain"/>
    <property type="match status" value="1"/>
</dbReference>
<evidence type="ECO:0000313" key="8">
    <source>
        <dbReference type="Proteomes" id="UP000245086"/>
    </source>
</evidence>
<feature type="region of interest" description="Disordered" evidence="4">
    <location>
        <begin position="169"/>
        <end position="201"/>
    </location>
</feature>
<dbReference type="Proteomes" id="UP000245086">
    <property type="component" value="Unassembled WGS sequence"/>
</dbReference>
<accession>A0A2P2EDT1</accession>
<sequence>MRTTSPFEDKLLALIEPAAHDLGYEIVRVRLMGARRKTFQIMAERPDGRMTSGDCEKLSRGLGPLLDAEDPIEGEYALEVSSPGIDRPLTRLGDFDRWAGWQAKLELDRAIEGRKRFAGELAGTEDNNVCINLEGEEDTALIPFEWIATARLVLTDDLIRESLRRRGADEDELEQLEKALDDDQVEFAPDDVVPDADPDLT</sequence>
<proteinExistence type="inferred from homology"/>
<name>A0A2P2EDT1_9PROT</name>
<feature type="domain" description="Ribosome maturation factor RimP C-terminal" evidence="6">
    <location>
        <begin position="89"/>
        <end position="155"/>
    </location>
</feature>
<dbReference type="NCBIfam" id="NF000932">
    <property type="entry name" value="PRK00092.2-5"/>
    <property type="match status" value="1"/>
</dbReference>
<gene>
    <name evidence="3 7" type="primary">rimP</name>
    <name evidence="7" type="ORF">PbB2_02906</name>
</gene>
<protein>
    <recommendedName>
        <fullName evidence="3">Ribosome maturation factor RimP</fullName>
    </recommendedName>
</protein>
<reference evidence="7 8" key="1">
    <citation type="journal article" date="2018" name="Genome Announc.">
        <title>Draft Genome Sequence of "Candidatus Phycosocius bacilliformis," an Alphaproteobacterial Ectosymbiont of the Hydrocarbon-Producing Green Alga Botryococcus braunii.</title>
        <authorList>
            <person name="Tanabe Y."/>
            <person name="Yamaguchi H."/>
            <person name="Watanabe M.M."/>
        </authorList>
    </citation>
    <scope>NUCLEOTIDE SEQUENCE [LARGE SCALE GENOMIC DNA]</scope>
    <source>
        <strain evidence="7 8">BOTRYCO-2</strain>
    </source>
</reference>
<dbReference type="OrthoDB" id="9805006at2"/>
<dbReference type="InterPro" id="IPR035956">
    <property type="entry name" value="RimP_N_sf"/>
</dbReference>
<evidence type="ECO:0000256" key="4">
    <source>
        <dbReference type="SAM" id="MobiDB-lite"/>
    </source>
</evidence>
<dbReference type="EMBL" id="BFBR01000011">
    <property type="protein sequence ID" value="GBF59214.1"/>
    <property type="molecule type" value="Genomic_DNA"/>
</dbReference>
<evidence type="ECO:0000256" key="3">
    <source>
        <dbReference type="HAMAP-Rule" id="MF_01077"/>
    </source>
</evidence>
<feature type="compositionally biased region" description="Acidic residues" evidence="4">
    <location>
        <begin position="182"/>
        <end position="201"/>
    </location>
</feature>
<dbReference type="AlphaFoldDB" id="A0A2P2EDT1"/>
<dbReference type="InterPro" id="IPR028989">
    <property type="entry name" value="RimP_N"/>
</dbReference>
<dbReference type="InterPro" id="IPR003728">
    <property type="entry name" value="Ribosome_maturation_RimP"/>
</dbReference>
<dbReference type="PANTHER" id="PTHR33867">
    <property type="entry name" value="RIBOSOME MATURATION FACTOR RIMP"/>
    <property type="match status" value="1"/>
</dbReference>
<dbReference type="GO" id="GO:0006412">
    <property type="term" value="P:translation"/>
    <property type="evidence" value="ECO:0007669"/>
    <property type="project" value="TreeGrafter"/>
</dbReference>
<dbReference type="PANTHER" id="PTHR33867:SF1">
    <property type="entry name" value="RIBOSOME MATURATION FACTOR RIMP"/>
    <property type="match status" value="1"/>
</dbReference>
<dbReference type="InterPro" id="IPR028998">
    <property type="entry name" value="RimP_C"/>
</dbReference>
<evidence type="ECO:0000259" key="5">
    <source>
        <dbReference type="Pfam" id="PF02576"/>
    </source>
</evidence>
<feature type="domain" description="Ribosome maturation factor RimP N-terminal" evidence="5">
    <location>
        <begin position="14"/>
        <end position="86"/>
    </location>
</feature>
<dbReference type="CDD" id="cd01734">
    <property type="entry name" value="YlxS_C"/>
    <property type="match status" value="1"/>
</dbReference>